<dbReference type="AlphaFoldDB" id="D2R5S9"/>
<dbReference type="HOGENOM" id="CLU_2397085_0_0_0"/>
<organism evidence="1 2">
    <name type="scientific">Pirellula staleyi (strain ATCC 27377 / DSM 6068 / ICPB 4128)</name>
    <name type="common">Pirella staleyi</name>
    <dbReference type="NCBI Taxonomy" id="530564"/>
    <lineage>
        <taxon>Bacteria</taxon>
        <taxon>Pseudomonadati</taxon>
        <taxon>Planctomycetota</taxon>
        <taxon>Planctomycetia</taxon>
        <taxon>Pirellulales</taxon>
        <taxon>Pirellulaceae</taxon>
        <taxon>Pirellula</taxon>
    </lineage>
</organism>
<evidence type="ECO:0000313" key="1">
    <source>
        <dbReference type="EMBL" id="ADB17261.1"/>
    </source>
</evidence>
<dbReference type="KEGG" id="psl:Psta_2592"/>
<name>D2R5S9_PIRSD</name>
<gene>
    <name evidence="1" type="ordered locus">Psta_2592</name>
</gene>
<protein>
    <submittedName>
        <fullName evidence="1">Uncharacterized protein</fullName>
    </submittedName>
</protein>
<sequence length="93" mass="10119">MSKFQVQSGSLKITIVAETAYDAAMEAVAWWGDRTSNMNRDQDRPSLAADLVVKTEKGRTSRFPTYPLVARSQGQAGRDAWASLLQRAVAGCG</sequence>
<reference evidence="1 2" key="1">
    <citation type="journal article" date="2009" name="Stand. Genomic Sci.">
        <title>Complete genome sequence of Pirellula staleyi type strain (ATCC 27377).</title>
        <authorList>
            <person name="Clum A."/>
            <person name="Tindall B.J."/>
            <person name="Sikorski J."/>
            <person name="Ivanova N."/>
            <person name="Mavrommatis K."/>
            <person name="Lucas S."/>
            <person name="Glavina del Rio T."/>
            <person name="Nolan M."/>
            <person name="Chen F."/>
            <person name="Tice H."/>
            <person name="Pitluck S."/>
            <person name="Cheng J.F."/>
            <person name="Chertkov O."/>
            <person name="Brettin T."/>
            <person name="Han C."/>
            <person name="Detter J.C."/>
            <person name="Kuske C."/>
            <person name="Bruce D."/>
            <person name="Goodwin L."/>
            <person name="Ovchinikova G."/>
            <person name="Pati A."/>
            <person name="Mikhailova N."/>
            <person name="Chen A."/>
            <person name="Palaniappan K."/>
            <person name="Land M."/>
            <person name="Hauser L."/>
            <person name="Chang Y.J."/>
            <person name="Jeffries C.D."/>
            <person name="Chain P."/>
            <person name="Rohde M."/>
            <person name="Goker M."/>
            <person name="Bristow J."/>
            <person name="Eisen J.A."/>
            <person name="Markowitz V."/>
            <person name="Hugenholtz P."/>
            <person name="Kyrpides N.C."/>
            <person name="Klenk H.P."/>
            <person name="Lapidus A."/>
        </authorList>
    </citation>
    <scope>NUCLEOTIDE SEQUENCE [LARGE SCALE GENOMIC DNA]</scope>
    <source>
        <strain evidence="2">ATCC 27377 / DSM 6068 / ICPB 4128</strain>
    </source>
</reference>
<keyword evidence="2" id="KW-1185">Reference proteome</keyword>
<accession>D2R5S9</accession>
<dbReference type="OrthoDB" id="9963122at2"/>
<dbReference type="Proteomes" id="UP000001887">
    <property type="component" value="Chromosome"/>
</dbReference>
<dbReference type="EMBL" id="CP001848">
    <property type="protein sequence ID" value="ADB17261.1"/>
    <property type="molecule type" value="Genomic_DNA"/>
</dbReference>
<proteinExistence type="predicted"/>
<evidence type="ECO:0000313" key="2">
    <source>
        <dbReference type="Proteomes" id="UP000001887"/>
    </source>
</evidence>